<organism evidence="10 11">
    <name type="scientific">Glossina morsitans morsitans</name>
    <name type="common">Savannah tsetse fly</name>
    <dbReference type="NCBI Taxonomy" id="37546"/>
    <lineage>
        <taxon>Eukaryota</taxon>
        <taxon>Metazoa</taxon>
        <taxon>Ecdysozoa</taxon>
        <taxon>Arthropoda</taxon>
        <taxon>Hexapoda</taxon>
        <taxon>Insecta</taxon>
        <taxon>Pterygota</taxon>
        <taxon>Neoptera</taxon>
        <taxon>Endopterygota</taxon>
        <taxon>Diptera</taxon>
        <taxon>Brachycera</taxon>
        <taxon>Muscomorpha</taxon>
        <taxon>Hippoboscoidea</taxon>
        <taxon>Glossinidae</taxon>
        <taxon>Glossina</taxon>
    </lineage>
</organism>
<evidence type="ECO:0000256" key="7">
    <source>
        <dbReference type="ARBA" id="ARBA00023158"/>
    </source>
</evidence>
<proteinExistence type="inferred from homology"/>
<evidence type="ECO:0000256" key="5">
    <source>
        <dbReference type="ARBA" id="ARBA00022490"/>
    </source>
</evidence>
<accession>A0ABK9MLN8</accession>
<evidence type="ECO:0000256" key="8">
    <source>
        <dbReference type="ARBA" id="ARBA00023163"/>
    </source>
</evidence>
<dbReference type="InterPro" id="IPR019312">
    <property type="entry name" value="CNOT11"/>
</dbReference>
<evidence type="ECO:0000313" key="10">
    <source>
        <dbReference type="EnsemblMetazoa" id="GMOY002402.P1582"/>
    </source>
</evidence>
<evidence type="ECO:0000313" key="11">
    <source>
        <dbReference type="Proteomes" id="UP000092444"/>
    </source>
</evidence>
<sequence>MSVNNLPPPEFFSITPPLMDFEHELIWFDLTESFSQKIEYDKSNHVSTNTRELMELAFNQPLNLQDQKLLLNELQKNPFFVYQIKLSPLKLPRLVENNPLISIEILLKLMDSPEITEYFHVLVNMDITLHSMEVTDHFR</sequence>
<comment type="subcellular location">
    <subcellularLocation>
        <location evidence="2">Cytoplasm</location>
    </subcellularLocation>
    <subcellularLocation>
        <location evidence="1">Nucleus</location>
    </subcellularLocation>
</comment>
<dbReference type="EMBL" id="CCAG010016602">
    <property type="status" value="NOT_ANNOTATED_CDS"/>
    <property type="molecule type" value="Genomic_DNA"/>
</dbReference>
<evidence type="ECO:0000256" key="6">
    <source>
        <dbReference type="ARBA" id="ARBA00023015"/>
    </source>
</evidence>
<evidence type="ECO:0000256" key="2">
    <source>
        <dbReference type="ARBA" id="ARBA00004496"/>
    </source>
</evidence>
<dbReference type="Proteomes" id="UP000092444">
    <property type="component" value="Unassembled WGS sequence"/>
</dbReference>
<dbReference type="EnsemblMetazoa" id="GMOY002402.R1582">
    <property type="protein sequence ID" value="GMOY002402.P1582"/>
    <property type="gene ID" value="GMOY002402"/>
</dbReference>
<dbReference type="PANTHER" id="PTHR15975:SF0">
    <property type="entry name" value="CCR4-NOT TRANSCRIPTION COMPLEX SUBUNIT 11"/>
    <property type="match status" value="1"/>
</dbReference>
<evidence type="ECO:0000256" key="1">
    <source>
        <dbReference type="ARBA" id="ARBA00004123"/>
    </source>
</evidence>
<evidence type="ECO:0000256" key="9">
    <source>
        <dbReference type="ARBA" id="ARBA00023242"/>
    </source>
</evidence>
<protein>
    <recommendedName>
        <fullName evidence="4">CCR4-NOT transcription complex subunit 11</fullName>
    </recommendedName>
</protein>
<keyword evidence="7" id="KW-0943">RNA-mediated gene silencing</keyword>
<keyword evidence="11" id="KW-1185">Reference proteome</keyword>
<keyword evidence="9" id="KW-0539">Nucleus</keyword>
<name>A0ABK9MLN8_GLOMM</name>
<reference evidence="10" key="1">
    <citation type="submission" date="2025-05" db="UniProtKB">
        <authorList>
            <consortium name="EnsemblMetazoa"/>
        </authorList>
    </citation>
    <scope>IDENTIFICATION</scope>
    <source>
        <strain evidence="10">Yale</strain>
    </source>
</reference>
<dbReference type="PANTHER" id="PTHR15975">
    <property type="entry name" value="CCR4-NOT TRANSCRIPTION COMPLEX SUBUNIT 11"/>
    <property type="match status" value="1"/>
</dbReference>
<keyword evidence="6" id="KW-0805">Transcription regulation</keyword>
<comment type="similarity">
    <text evidence="3">Belongs to the CNOT11 family.</text>
</comment>
<evidence type="ECO:0000256" key="4">
    <source>
        <dbReference type="ARBA" id="ARBA00014872"/>
    </source>
</evidence>
<keyword evidence="8" id="KW-0804">Transcription</keyword>
<keyword evidence="5" id="KW-0963">Cytoplasm</keyword>
<dbReference type="Pfam" id="PF10155">
    <property type="entry name" value="CNOT11"/>
    <property type="match status" value="1"/>
</dbReference>
<evidence type="ECO:0000256" key="3">
    <source>
        <dbReference type="ARBA" id="ARBA00008030"/>
    </source>
</evidence>